<reference evidence="2 3" key="3">
    <citation type="journal article" date="2016" name="FEMS Yeast Res.">
        <title>Curation of the genome annotation of Pichia pastoris (Komagataella phaffii) CBS7435 from gene level to protein function.</title>
        <authorList>
            <person name="Valli M."/>
            <person name="Tatto N.E."/>
            <person name="Peymann A."/>
            <person name="Gruber C."/>
            <person name="Landes N."/>
            <person name="Ekker H."/>
            <person name="Thallinger G.G."/>
            <person name="Mattanovich D."/>
            <person name="Gasser B."/>
            <person name="Graf A.B."/>
        </authorList>
    </citation>
    <scope>GENOME REANNOTATION</scope>
    <source>
        <strain evidence="2 3">ATCC 76273 / CBS 7435 / CECT 11047 / NRRL Y-11430 / Wegner 21-1</strain>
    </source>
</reference>
<dbReference type="AlphaFoldDB" id="F2R0J5"/>
<proteinExistence type="predicted"/>
<gene>
    <name evidence="2" type="ordered locus">PP7435_Chr4-1026</name>
</gene>
<evidence type="ECO:0000313" key="3">
    <source>
        <dbReference type="Proteomes" id="UP000006853"/>
    </source>
</evidence>
<keyword evidence="3" id="KW-1185">Reference proteome</keyword>
<reference evidence="2 3" key="1">
    <citation type="journal article" date="2011" name="J. Biotechnol.">
        <title>High-quality genome sequence of Pichia pastoris CBS7435.</title>
        <authorList>
            <person name="Kuberl A."/>
            <person name="Schneider J."/>
            <person name="Thallinger G.G."/>
            <person name="Anderl I."/>
            <person name="Wibberg D."/>
            <person name="Hajek T."/>
            <person name="Jaenicke S."/>
            <person name="Brinkrolf K."/>
            <person name="Goesmann A."/>
            <person name="Szczepanowski R."/>
            <person name="Puhler A."/>
            <person name="Schwab H."/>
            <person name="Glieder A."/>
            <person name="Pichler H."/>
        </authorList>
    </citation>
    <scope>NUCLEOTIDE SEQUENCE [LARGE SCALE GENOMIC DNA]</scope>
    <source>
        <strain evidence="3">ATCC 76273 / CBS 7435 / CECT 11047 / NRRL Y-11430 / Wegner 21-1</strain>
    </source>
</reference>
<name>F2R0J5_KOMPC</name>
<dbReference type="HOGENOM" id="CLU_2184919_0_0_1"/>
<accession>F2R0J5</accession>
<reference key="2">
    <citation type="submission" date="2011-04" db="EMBL/GenBank/DDBJ databases">
        <title>High-quality genome sequence of Pichia pastoris CBS 7435.</title>
        <authorList>
            <person name="Kueberl A."/>
            <person name="Schneider J."/>
            <person name="Thallinger G.G."/>
            <person name="Anderl I."/>
            <person name="Wibberg D."/>
            <person name="Hajek T."/>
            <person name="Jaenicke S."/>
            <person name="Brinkrolf K."/>
            <person name="Goesmann A."/>
            <person name="Szczepanowski R."/>
            <person name="Puehler A."/>
            <person name="Schwab H."/>
            <person name="Glieder A."/>
            <person name="Pichler H."/>
        </authorList>
    </citation>
    <scope>NUCLEOTIDE SEQUENCE</scope>
    <source>
        <strain>CBS 7435</strain>
    </source>
</reference>
<dbReference type="EMBL" id="FR839631">
    <property type="protein sequence ID" value="CCA41173.1"/>
    <property type="molecule type" value="Genomic_DNA"/>
</dbReference>
<sequence length="109" mass="11929">MPLDVLGRTRATLTEAASPCQRWPGNLRLRRAGDSALQEALQRGIPSKRESSARADYVPALCTHRPSLLPIEWFSEALGGREPELGQTWSFRGSKSRNKVSVGEPAEGS</sequence>
<protein>
    <submittedName>
        <fullName evidence="2">Uncharacterized protein</fullName>
    </submittedName>
</protein>
<feature type="region of interest" description="Disordered" evidence="1">
    <location>
        <begin position="86"/>
        <end position="109"/>
    </location>
</feature>
<evidence type="ECO:0000313" key="2">
    <source>
        <dbReference type="EMBL" id="CCA41173.1"/>
    </source>
</evidence>
<evidence type="ECO:0000256" key="1">
    <source>
        <dbReference type="SAM" id="MobiDB-lite"/>
    </source>
</evidence>
<dbReference type="Proteomes" id="UP000006853">
    <property type="component" value="Chromosome 4"/>
</dbReference>
<organism evidence="2 3">
    <name type="scientific">Komagataella phaffii (strain ATCC 76273 / CBS 7435 / CECT 11047 / NRRL Y-11430 / Wegner 21-1)</name>
    <name type="common">Yeast</name>
    <name type="synonym">Pichia pastoris</name>
    <dbReference type="NCBI Taxonomy" id="981350"/>
    <lineage>
        <taxon>Eukaryota</taxon>
        <taxon>Fungi</taxon>
        <taxon>Dikarya</taxon>
        <taxon>Ascomycota</taxon>
        <taxon>Saccharomycotina</taxon>
        <taxon>Pichiomycetes</taxon>
        <taxon>Pichiales</taxon>
        <taxon>Pichiaceae</taxon>
        <taxon>Komagataella</taxon>
    </lineage>
</organism>